<evidence type="ECO:0000256" key="1">
    <source>
        <dbReference type="ARBA" id="ARBA00001478"/>
    </source>
</evidence>
<feature type="binding site" evidence="7">
    <location>
        <position position="15"/>
    </location>
    <ligand>
        <name>ADP-alpha-D-glucose</name>
        <dbReference type="ChEBI" id="CHEBI:57498"/>
    </ligand>
</feature>
<dbReference type="GO" id="GO:0009011">
    <property type="term" value="F:alpha-1,4-glucan glucosyltransferase (ADP-glucose donor) activity"/>
    <property type="evidence" value="ECO:0007669"/>
    <property type="project" value="UniProtKB-UniRule"/>
</dbReference>
<evidence type="ECO:0000256" key="6">
    <source>
        <dbReference type="ARBA" id="ARBA00023056"/>
    </source>
</evidence>
<keyword evidence="11" id="KW-1185">Reference proteome</keyword>
<evidence type="ECO:0000259" key="9">
    <source>
        <dbReference type="Pfam" id="PF08323"/>
    </source>
</evidence>
<dbReference type="InterPro" id="IPR001296">
    <property type="entry name" value="Glyco_trans_1"/>
</dbReference>
<dbReference type="CDD" id="cd03791">
    <property type="entry name" value="GT5_Glycogen_synthase_DULL1-like"/>
    <property type="match status" value="1"/>
</dbReference>
<keyword evidence="6 7" id="KW-0320">Glycogen biosynthesis</keyword>
<dbReference type="PANTHER" id="PTHR45825">
    <property type="entry name" value="GRANULE-BOUND STARCH SYNTHASE 1, CHLOROPLASTIC/AMYLOPLASTIC"/>
    <property type="match status" value="1"/>
</dbReference>
<feature type="domain" description="Starch synthase catalytic" evidence="9">
    <location>
        <begin position="2"/>
        <end position="236"/>
    </location>
</feature>
<dbReference type="AlphaFoldDB" id="A0A252F4A7"/>
<keyword evidence="4 7" id="KW-0328">Glycosyltransferase</keyword>
<dbReference type="PANTHER" id="PTHR45825:SF11">
    <property type="entry name" value="ALPHA AMYLASE DOMAIN-CONTAINING PROTEIN"/>
    <property type="match status" value="1"/>
</dbReference>
<keyword evidence="5 7" id="KW-0808">Transferase</keyword>
<comment type="function">
    <text evidence="2 7">Synthesizes alpha-1,4-glucan chains using ADP-glucose.</text>
</comment>
<dbReference type="EC" id="2.4.1.21" evidence="7"/>
<dbReference type="GO" id="GO:0004373">
    <property type="term" value="F:alpha-1,4-glucan glucosyltransferase (UDP-glucose donor) activity"/>
    <property type="evidence" value="ECO:0007669"/>
    <property type="project" value="InterPro"/>
</dbReference>
<protein>
    <recommendedName>
        <fullName evidence="7">Glycogen synthase</fullName>
        <ecNumber evidence="7">2.4.1.21</ecNumber>
    </recommendedName>
    <alternativeName>
        <fullName evidence="7">Starch [bacterial glycogen] synthase</fullName>
    </alternativeName>
</protein>
<comment type="caution">
    <text evidence="10">The sequence shown here is derived from an EMBL/GenBank/DDBJ whole genome shotgun (WGS) entry which is preliminary data.</text>
</comment>
<dbReference type="NCBIfam" id="TIGR02095">
    <property type="entry name" value="glgA"/>
    <property type="match status" value="1"/>
</dbReference>
<dbReference type="OrthoDB" id="9808590at2"/>
<organism evidence="10 11">
    <name type="scientific">Butyricicoccus porcorum</name>
    <dbReference type="NCBI Taxonomy" id="1945634"/>
    <lineage>
        <taxon>Bacteria</taxon>
        <taxon>Bacillati</taxon>
        <taxon>Bacillota</taxon>
        <taxon>Clostridia</taxon>
        <taxon>Eubacteriales</taxon>
        <taxon>Butyricicoccaceae</taxon>
        <taxon>Butyricicoccus</taxon>
    </lineage>
</organism>
<sequence>MKVLYVSSECAPFIKTGGLGDVAGSLPKALAAKGAEVAVVCPLYSKISHDWRSKMTFVKSMYVQLAWRNQYCGIFVYEADGVKYYFLDNEYYFARNQVYGEYDDAERFAFFSRAVLEMLPAINFRPDVINCNDWQSALVPVYYNLNYNYRPWYEGIKTVFTIHNIQFQGQYGREILSYVLGIDDYHFDNGFMQQDGDVNLMKAAIVCADRVTTVSSTYAGEIQTPFYGFHLDAVLRWNQGKVCGIVNGIDTDSFNPETDPHLFKNYTVDTLEDKKVNRRQLLEMCGLQADDDTVVIGMVGRLTSQKGLDLVQCVLSDILEQDVRMIVLGTGDYEYEQMFINAKWQYPDKISTNIMFSADLANKIYAGCDLFLMPSLFEPCGLAQMIAMRYGTLPLVRETGGLKDTVKPYNQYTGEGTGFSFTNYNAHEMLGVIGKACYLFRHNKEAWKAMQVKGMTSDFSWDHSAQDYMNVYEDTVKNW</sequence>
<dbReference type="NCBIfam" id="NF001898">
    <property type="entry name" value="PRK00654.1-1"/>
    <property type="match status" value="1"/>
</dbReference>
<comment type="similarity">
    <text evidence="3 7">Belongs to the glycosyltransferase 1 family. Bacterial/plant glycogen synthase subfamily.</text>
</comment>
<comment type="pathway">
    <text evidence="7">Glycan biosynthesis; glycogen biosynthesis.</text>
</comment>
<dbReference type="Pfam" id="PF08323">
    <property type="entry name" value="Glyco_transf_5"/>
    <property type="match status" value="1"/>
</dbReference>
<evidence type="ECO:0000256" key="3">
    <source>
        <dbReference type="ARBA" id="ARBA00010281"/>
    </source>
</evidence>
<evidence type="ECO:0000256" key="7">
    <source>
        <dbReference type="HAMAP-Rule" id="MF_00484"/>
    </source>
</evidence>
<evidence type="ECO:0000256" key="4">
    <source>
        <dbReference type="ARBA" id="ARBA00022676"/>
    </source>
</evidence>
<name>A0A252F4A7_9FIRM</name>
<dbReference type="Proteomes" id="UP000194903">
    <property type="component" value="Unassembled WGS sequence"/>
</dbReference>
<feature type="domain" description="Glycosyl transferase family 1" evidence="8">
    <location>
        <begin position="289"/>
        <end position="429"/>
    </location>
</feature>
<dbReference type="InterPro" id="IPR011835">
    <property type="entry name" value="GS/SS"/>
</dbReference>
<reference evidence="10 11" key="1">
    <citation type="submission" date="2017-05" db="EMBL/GenBank/DDBJ databases">
        <title>Butyricicoccus porcorum sp. nov. a butyrate-producing bacterium from the swine intestinal tract.</title>
        <authorList>
            <person name="Trachsel J."/>
            <person name="Humphrey S."/>
            <person name="Allen H.K."/>
        </authorList>
    </citation>
    <scope>NUCLEOTIDE SEQUENCE [LARGE SCALE GENOMIC DNA]</scope>
    <source>
        <strain evidence="10">BB10</strain>
    </source>
</reference>
<gene>
    <name evidence="7" type="primary">glgA</name>
    <name evidence="10" type="ORF">CBW42_07230</name>
</gene>
<dbReference type="GO" id="GO:0005978">
    <property type="term" value="P:glycogen biosynthetic process"/>
    <property type="evidence" value="ECO:0007669"/>
    <property type="project" value="UniProtKB-UniRule"/>
</dbReference>
<dbReference type="EMBL" id="NHOC01000005">
    <property type="protein sequence ID" value="OUM20614.1"/>
    <property type="molecule type" value="Genomic_DNA"/>
</dbReference>
<accession>A0A252F4A7</accession>
<dbReference type="Pfam" id="PF00534">
    <property type="entry name" value="Glycos_transf_1"/>
    <property type="match status" value="1"/>
</dbReference>
<evidence type="ECO:0000256" key="2">
    <source>
        <dbReference type="ARBA" id="ARBA00002764"/>
    </source>
</evidence>
<dbReference type="Gene3D" id="3.40.50.2000">
    <property type="entry name" value="Glycogen Phosphorylase B"/>
    <property type="match status" value="2"/>
</dbReference>
<evidence type="ECO:0000313" key="10">
    <source>
        <dbReference type="EMBL" id="OUM20614.1"/>
    </source>
</evidence>
<proteinExistence type="inferred from homology"/>
<evidence type="ECO:0000313" key="11">
    <source>
        <dbReference type="Proteomes" id="UP000194903"/>
    </source>
</evidence>
<dbReference type="RefSeq" id="WP_087019210.1">
    <property type="nucleotide sequence ID" value="NZ_CP178353.1"/>
</dbReference>
<dbReference type="HAMAP" id="MF_00484">
    <property type="entry name" value="Glycogen_synth"/>
    <property type="match status" value="1"/>
</dbReference>
<comment type="catalytic activity">
    <reaction evidence="1 7">
        <text>[(1-&gt;4)-alpha-D-glucosyl](n) + ADP-alpha-D-glucose = [(1-&gt;4)-alpha-D-glucosyl](n+1) + ADP + H(+)</text>
        <dbReference type="Rhea" id="RHEA:18189"/>
        <dbReference type="Rhea" id="RHEA-COMP:9584"/>
        <dbReference type="Rhea" id="RHEA-COMP:9587"/>
        <dbReference type="ChEBI" id="CHEBI:15378"/>
        <dbReference type="ChEBI" id="CHEBI:15444"/>
        <dbReference type="ChEBI" id="CHEBI:57498"/>
        <dbReference type="ChEBI" id="CHEBI:456216"/>
        <dbReference type="EC" id="2.4.1.21"/>
    </reaction>
</comment>
<dbReference type="UniPathway" id="UPA00164"/>
<evidence type="ECO:0000259" key="8">
    <source>
        <dbReference type="Pfam" id="PF00534"/>
    </source>
</evidence>
<dbReference type="SUPFAM" id="SSF53756">
    <property type="entry name" value="UDP-Glycosyltransferase/glycogen phosphorylase"/>
    <property type="match status" value="1"/>
</dbReference>
<evidence type="ECO:0000256" key="5">
    <source>
        <dbReference type="ARBA" id="ARBA00022679"/>
    </source>
</evidence>
<dbReference type="InterPro" id="IPR013534">
    <property type="entry name" value="Starch_synth_cat_dom"/>
</dbReference>